<dbReference type="GO" id="GO:0005886">
    <property type="term" value="C:plasma membrane"/>
    <property type="evidence" value="ECO:0007669"/>
    <property type="project" value="TreeGrafter"/>
</dbReference>
<dbReference type="InterPro" id="IPR001482">
    <property type="entry name" value="T2SS/T4SS_dom"/>
</dbReference>
<dbReference type="InterPro" id="IPR037257">
    <property type="entry name" value="T2SS_E_N_sf"/>
</dbReference>
<dbReference type="GO" id="GO:0005524">
    <property type="term" value="F:ATP binding"/>
    <property type="evidence" value="ECO:0007669"/>
    <property type="project" value="UniProtKB-KW"/>
</dbReference>
<dbReference type="PANTHER" id="PTHR30258:SF1">
    <property type="entry name" value="PROTEIN TRANSPORT PROTEIN HOFB HOMOLOG"/>
    <property type="match status" value="1"/>
</dbReference>
<dbReference type="SUPFAM" id="SSF52540">
    <property type="entry name" value="P-loop containing nucleoside triphosphate hydrolases"/>
    <property type="match status" value="1"/>
</dbReference>
<dbReference type="Gene3D" id="3.40.50.300">
    <property type="entry name" value="P-loop containing nucleotide triphosphate hydrolases"/>
    <property type="match status" value="1"/>
</dbReference>
<gene>
    <name evidence="5" type="ORF">A3A93_00970</name>
</gene>
<dbReference type="STRING" id="1802061.A3A93_00970"/>
<dbReference type="Proteomes" id="UP000177141">
    <property type="component" value="Unassembled WGS sequence"/>
</dbReference>
<dbReference type="PROSITE" id="PS00662">
    <property type="entry name" value="T2SP_E"/>
    <property type="match status" value="1"/>
</dbReference>
<accession>A0A1F7IR75</accession>
<proteinExistence type="inferred from homology"/>
<dbReference type="SMART" id="SM00382">
    <property type="entry name" value="AAA"/>
    <property type="match status" value="1"/>
</dbReference>
<feature type="domain" description="Bacterial type II secretion system protein E" evidence="4">
    <location>
        <begin position="375"/>
        <end position="389"/>
    </location>
</feature>
<dbReference type="InterPro" id="IPR027417">
    <property type="entry name" value="P-loop_NTPase"/>
</dbReference>
<keyword evidence="2" id="KW-0547">Nucleotide-binding</keyword>
<dbReference type="Gene3D" id="3.30.300.160">
    <property type="entry name" value="Type II secretion system, protein E, N-terminal domain"/>
    <property type="match status" value="1"/>
</dbReference>
<comment type="similarity">
    <text evidence="1">Belongs to the GSP E family.</text>
</comment>
<dbReference type="Pfam" id="PF00437">
    <property type="entry name" value="T2SSE"/>
    <property type="match status" value="1"/>
</dbReference>
<organism evidence="5 6">
    <name type="scientific">Candidatus Roizmanbacteria bacterium RIFCSPLOWO2_01_FULL_38_12</name>
    <dbReference type="NCBI Taxonomy" id="1802061"/>
    <lineage>
        <taxon>Bacteria</taxon>
        <taxon>Candidatus Roizmaniibacteriota</taxon>
    </lineage>
</organism>
<comment type="caution">
    <text evidence="5">The sequence shown here is derived from an EMBL/GenBank/DDBJ whole genome shotgun (WGS) entry which is preliminary data.</text>
</comment>
<dbReference type="PANTHER" id="PTHR30258">
    <property type="entry name" value="TYPE II SECRETION SYSTEM PROTEIN GSPE-RELATED"/>
    <property type="match status" value="1"/>
</dbReference>
<dbReference type="GO" id="GO:0016887">
    <property type="term" value="F:ATP hydrolysis activity"/>
    <property type="evidence" value="ECO:0007669"/>
    <property type="project" value="TreeGrafter"/>
</dbReference>
<evidence type="ECO:0000313" key="5">
    <source>
        <dbReference type="EMBL" id="OGK45865.1"/>
    </source>
</evidence>
<evidence type="ECO:0000256" key="2">
    <source>
        <dbReference type="ARBA" id="ARBA00022741"/>
    </source>
</evidence>
<dbReference type="CDD" id="cd01129">
    <property type="entry name" value="PulE-GspE-like"/>
    <property type="match status" value="1"/>
</dbReference>
<dbReference type="InterPro" id="IPR003593">
    <property type="entry name" value="AAA+_ATPase"/>
</dbReference>
<name>A0A1F7IR75_9BACT</name>
<dbReference type="Gene3D" id="3.30.450.90">
    <property type="match status" value="1"/>
</dbReference>
<keyword evidence="3" id="KW-0067">ATP-binding</keyword>
<reference evidence="5 6" key="1">
    <citation type="journal article" date="2016" name="Nat. Commun.">
        <title>Thousands of microbial genomes shed light on interconnected biogeochemical processes in an aquifer system.</title>
        <authorList>
            <person name="Anantharaman K."/>
            <person name="Brown C.T."/>
            <person name="Hug L.A."/>
            <person name="Sharon I."/>
            <person name="Castelle C.J."/>
            <person name="Probst A.J."/>
            <person name="Thomas B.C."/>
            <person name="Singh A."/>
            <person name="Wilkins M.J."/>
            <person name="Karaoz U."/>
            <person name="Brodie E.L."/>
            <person name="Williams K.H."/>
            <person name="Hubbard S.S."/>
            <person name="Banfield J.F."/>
        </authorList>
    </citation>
    <scope>NUCLEOTIDE SEQUENCE [LARGE SCALE GENOMIC DNA]</scope>
</reference>
<evidence type="ECO:0000256" key="3">
    <source>
        <dbReference type="ARBA" id="ARBA00022840"/>
    </source>
</evidence>
<dbReference type="InterPro" id="IPR007831">
    <property type="entry name" value="T2SS_GspE_N"/>
</dbReference>
<dbReference type="Pfam" id="PF05157">
    <property type="entry name" value="MshEN"/>
    <property type="match status" value="1"/>
</dbReference>
<sequence>MAAYKNVDLFSAINELHIVDEKILKSCLSVSDNCNLPLGEIILSKDLLSEDNLGKIIGDLISVPYVNLTEVNILSEVLHLIPKKVAQVQQIIAFKNDEKGLHVATSDPSNTQIIEFLSKKTGKSIIKYFSSQSQINKALNLYSQSITKAFDEIIAKNVQEAKGDKNAEPPIIKIVDTILKYAYENNASDVHVEPLEESTLVRFRLDGILHDIVKLPHELDSQIVTRVKVMANLRTDEHQEAQDGKINFQIQNGNQNEHLDIRISVAPTTKGEKIVMRLLSERTRHFSLSDLGFVDEDLKKVEDAYHLPHGMILATGPTGSGKTTTLYAILKLINTRKVNIMTIEDPVEYQVENVNQIQVNIKTDLTFARGLRSIVRQDPDVILVGEIRDEETADISVNSAMTGHLVLSSLHTNDAVTTFPRLIDMGVEPYLIATTVNVVIAQRLVRKICNKCRVTIDVPYDKLDKQIQKYFGKSSKQLLYHGKGCDICHKTGYVGRIGIYEILLMNEELSQAIVDKKNSYDLRKISIKSGMRTMLEDGIEKVKQGITTIEEILRVTKE</sequence>
<dbReference type="AlphaFoldDB" id="A0A1F7IR75"/>
<dbReference type="SUPFAM" id="SSF160246">
    <property type="entry name" value="EspE N-terminal domain-like"/>
    <property type="match status" value="1"/>
</dbReference>
<dbReference type="FunFam" id="3.40.50.300:FF:000398">
    <property type="entry name" value="Type IV pilus assembly ATPase PilB"/>
    <property type="match status" value="1"/>
</dbReference>
<evidence type="ECO:0000256" key="1">
    <source>
        <dbReference type="ARBA" id="ARBA00006611"/>
    </source>
</evidence>
<dbReference type="EMBL" id="MGAL01000046">
    <property type="protein sequence ID" value="OGK45865.1"/>
    <property type="molecule type" value="Genomic_DNA"/>
</dbReference>
<protein>
    <recommendedName>
        <fullName evidence="4">Bacterial type II secretion system protein E domain-containing protein</fullName>
    </recommendedName>
</protein>
<evidence type="ECO:0000313" key="6">
    <source>
        <dbReference type="Proteomes" id="UP000177141"/>
    </source>
</evidence>
<evidence type="ECO:0000259" key="4">
    <source>
        <dbReference type="PROSITE" id="PS00662"/>
    </source>
</evidence>